<proteinExistence type="predicted"/>
<organism evidence="3 4">
    <name type="scientific">Bimuria novae-zelandiae CBS 107.79</name>
    <dbReference type="NCBI Taxonomy" id="1447943"/>
    <lineage>
        <taxon>Eukaryota</taxon>
        <taxon>Fungi</taxon>
        <taxon>Dikarya</taxon>
        <taxon>Ascomycota</taxon>
        <taxon>Pezizomycotina</taxon>
        <taxon>Dothideomycetes</taxon>
        <taxon>Pleosporomycetidae</taxon>
        <taxon>Pleosporales</taxon>
        <taxon>Massarineae</taxon>
        <taxon>Didymosphaeriaceae</taxon>
        <taxon>Bimuria</taxon>
    </lineage>
</organism>
<dbReference type="AlphaFoldDB" id="A0A6A5UXI3"/>
<reference evidence="3" key="1">
    <citation type="journal article" date="2020" name="Stud. Mycol.">
        <title>101 Dothideomycetes genomes: a test case for predicting lifestyles and emergence of pathogens.</title>
        <authorList>
            <person name="Haridas S."/>
            <person name="Albert R."/>
            <person name="Binder M."/>
            <person name="Bloem J."/>
            <person name="Labutti K."/>
            <person name="Salamov A."/>
            <person name="Andreopoulos B."/>
            <person name="Baker S."/>
            <person name="Barry K."/>
            <person name="Bills G."/>
            <person name="Bluhm B."/>
            <person name="Cannon C."/>
            <person name="Castanera R."/>
            <person name="Culley D."/>
            <person name="Daum C."/>
            <person name="Ezra D."/>
            <person name="Gonzalez J."/>
            <person name="Henrissat B."/>
            <person name="Kuo A."/>
            <person name="Liang C."/>
            <person name="Lipzen A."/>
            <person name="Lutzoni F."/>
            <person name="Magnuson J."/>
            <person name="Mondo S."/>
            <person name="Nolan M."/>
            <person name="Ohm R."/>
            <person name="Pangilinan J."/>
            <person name="Park H.-J."/>
            <person name="Ramirez L."/>
            <person name="Alfaro M."/>
            <person name="Sun H."/>
            <person name="Tritt A."/>
            <person name="Yoshinaga Y."/>
            <person name="Zwiers L.-H."/>
            <person name="Turgeon B."/>
            <person name="Goodwin S."/>
            <person name="Spatafora J."/>
            <person name="Crous P."/>
            <person name="Grigoriev I."/>
        </authorList>
    </citation>
    <scope>NUCLEOTIDE SEQUENCE</scope>
    <source>
        <strain evidence="3">CBS 107.79</strain>
    </source>
</reference>
<evidence type="ECO:0000259" key="2">
    <source>
        <dbReference type="Pfam" id="PF01266"/>
    </source>
</evidence>
<dbReference type="SUPFAM" id="SSF51905">
    <property type="entry name" value="FAD/NAD(P)-binding domain"/>
    <property type="match status" value="1"/>
</dbReference>
<evidence type="ECO:0000313" key="3">
    <source>
        <dbReference type="EMBL" id="KAF1968522.1"/>
    </source>
</evidence>
<dbReference type="GO" id="GO:0005737">
    <property type="term" value="C:cytoplasm"/>
    <property type="evidence" value="ECO:0007669"/>
    <property type="project" value="TreeGrafter"/>
</dbReference>
<dbReference type="EMBL" id="ML976719">
    <property type="protein sequence ID" value="KAF1968522.1"/>
    <property type="molecule type" value="Genomic_DNA"/>
</dbReference>
<dbReference type="InterPro" id="IPR006076">
    <property type="entry name" value="FAD-dep_OxRdtase"/>
</dbReference>
<keyword evidence="4" id="KW-1185">Reference proteome</keyword>
<dbReference type="InterPro" id="IPR036188">
    <property type="entry name" value="FAD/NAD-bd_sf"/>
</dbReference>
<dbReference type="OrthoDB" id="429143at2759"/>
<sequence>MVGTSLRYSKTDNVPSNSTAQLPSRPQSNPIPSFWTSQPQPLDDHRSTPTLPPSASIVIIGGGFSGIATAYHLLNTPNPPSIVLLEARKICSGATAMYGLSAAAELASFEAVNVYAVKELVEKEGLREECEFQVTRAVDVYLDEAHARQTEEAYRELMGCGGVDMRDIAFVSRKDAEKVSGVKGAHCAFSFTAAHLWPLKFIHGLLRQLLTKGPNVQANTPVTSISPAPDAHGNWTVHTPRGSISTPKVIYATNAYTCALLPSYARAITPIRGFCSHIAAPRGSPAPHLVNTYARSYDYLIPRTDGSIVVGGARQRFWHAPEHWFGTVRDDKVIDEAVSYFDGYMQRHFRGWEDSGAKTENVWTGILGYSADYMPHVGCVPGKPGQFVIAAFNGHGMPQILLSTKGLAKMVGKGVPFEETGMPRIFKTTKERIDRKDSPLEESFR</sequence>
<feature type="domain" description="FAD dependent oxidoreductase" evidence="2">
    <location>
        <begin position="57"/>
        <end position="408"/>
    </location>
</feature>
<protein>
    <submittedName>
        <fullName evidence="3">DAO-domain-containing protein</fullName>
    </submittedName>
</protein>
<gene>
    <name evidence="3" type="ORF">BU23DRAFT_592060</name>
</gene>
<dbReference type="Gene3D" id="3.30.9.10">
    <property type="entry name" value="D-Amino Acid Oxidase, subunit A, domain 2"/>
    <property type="match status" value="1"/>
</dbReference>
<name>A0A6A5UXI3_9PLEO</name>
<evidence type="ECO:0000256" key="1">
    <source>
        <dbReference type="SAM" id="MobiDB-lite"/>
    </source>
</evidence>
<feature type="region of interest" description="Disordered" evidence="1">
    <location>
        <begin position="1"/>
        <end position="49"/>
    </location>
</feature>
<dbReference type="PANTHER" id="PTHR13847">
    <property type="entry name" value="SARCOSINE DEHYDROGENASE-RELATED"/>
    <property type="match status" value="1"/>
</dbReference>
<feature type="compositionally biased region" description="Polar residues" evidence="1">
    <location>
        <begin position="1"/>
        <end position="40"/>
    </location>
</feature>
<dbReference type="Proteomes" id="UP000800036">
    <property type="component" value="Unassembled WGS sequence"/>
</dbReference>
<dbReference type="PANTHER" id="PTHR13847:SF279">
    <property type="entry name" value="FAD DEPENDENT OXIDOREDUCTASE DOMAIN-CONTAINING PROTEIN-RELATED"/>
    <property type="match status" value="1"/>
</dbReference>
<evidence type="ECO:0000313" key="4">
    <source>
        <dbReference type="Proteomes" id="UP000800036"/>
    </source>
</evidence>
<accession>A0A6A5UXI3</accession>
<dbReference type="Pfam" id="PF01266">
    <property type="entry name" value="DAO"/>
    <property type="match status" value="1"/>
</dbReference>
<dbReference type="Gene3D" id="3.50.50.60">
    <property type="entry name" value="FAD/NAD(P)-binding domain"/>
    <property type="match status" value="1"/>
</dbReference>